<protein>
    <submittedName>
        <fullName evidence="1">Solute carrier family 22 member 8</fullName>
    </submittedName>
</protein>
<sequence>MTFSELLDRVGSMGPFQYLHVTLLALPILGIANHNLLQIFTATTPAHHCRPPPNASVGPWVLPLDPKGKPEKCLRFIHLPNASLPNDTQGPTEPCLNGWIYNSTRDTIVTEVCAAPSALAFSWFLPYTLQPLLVGREAGGLDFPGLEDRGLGKKEGFQYS</sequence>
<dbReference type="EMBL" id="JH003825">
    <property type="protein sequence ID" value="EGW11914.1"/>
    <property type="molecule type" value="Genomic_DNA"/>
</dbReference>
<gene>
    <name evidence="1" type="ORF">I79_024556</name>
</gene>
<accession>G3IKZ8</accession>
<evidence type="ECO:0000313" key="1">
    <source>
        <dbReference type="EMBL" id="EGW11914.1"/>
    </source>
</evidence>
<dbReference type="STRING" id="10029.G3IKZ8"/>
<proteinExistence type="predicted"/>
<dbReference type="AlphaFoldDB" id="G3IKZ8"/>
<organism evidence="1 2">
    <name type="scientific">Cricetulus griseus</name>
    <name type="common">Chinese hamster</name>
    <name type="synonym">Cricetulus barabensis griseus</name>
    <dbReference type="NCBI Taxonomy" id="10029"/>
    <lineage>
        <taxon>Eukaryota</taxon>
        <taxon>Metazoa</taxon>
        <taxon>Chordata</taxon>
        <taxon>Craniata</taxon>
        <taxon>Vertebrata</taxon>
        <taxon>Euteleostomi</taxon>
        <taxon>Mammalia</taxon>
        <taxon>Eutheria</taxon>
        <taxon>Euarchontoglires</taxon>
        <taxon>Glires</taxon>
        <taxon>Rodentia</taxon>
        <taxon>Myomorpha</taxon>
        <taxon>Muroidea</taxon>
        <taxon>Cricetidae</taxon>
        <taxon>Cricetinae</taxon>
        <taxon>Cricetulus</taxon>
    </lineage>
</organism>
<dbReference type="InParanoid" id="G3IKZ8"/>
<dbReference type="Proteomes" id="UP000001075">
    <property type="component" value="Unassembled WGS sequence"/>
</dbReference>
<evidence type="ECO:0000313" key="2">
    <source>
        <dbReference type="Proteomes" id="UP000001075"/>
    </source>
</evidence>
<reference evidence="2" key="1">
    <citation type="journal article" date="2011" name="Nat. Biotechnol.">
        <title>The genomic sequence of the Chinese hamster ovary (CHO)-K1 cell line.</title>
        <authorList>
            <person name="Xu X."/>
            <person name="Nagarajan H."/>
            <person name="Lewis N.E."/>
            <person name="Pan S."/>
            <person name="Cai Z."/>
            <person name="Liu X."/>
            <person name="Chen W."/>
            <person name="Xie M."/>
            <person name="Wang W."/>
            <person name="Hammond S."/>
            <person name="Andersen M.R."/>
            <person name="Neff N."/>
            <person name="Passarelli B."/>
            <person name="Koh W."/>
            <person name="Fan H.C."/>
            <person name="Wang J."/>
            <person name="Gui Y."/>
            <person name="Lee K.H."/>
            <person name="Betenbaugh M.J."/>
            <person name="Quake S.R."/>
            <person name="Famili I."/>
            <person name="Palsson B.O."/>
            <person name="Wang J."/>
        </authorList>
    </citation>
    <scope>NUCLEOTIDE SEQUENCE [LARGE SCALE GENOMIC DNA]</scope>
    <source>
        <strain evidence="2">CHO K1 cell line</strain>
    </source>
</reference>
<name>G3IKZ8_CRIGR</name>